<organism evidence="1 2">
    <name type="scientific">Marinicauda pacifica</name>
    <dbReference type="NCBI Taxonomy" id="1133559"/>
    <lineage>
        <taxon>Bacteria</taxon>
        <taxon>Pseudomonadati</taxon>
        <taxon>Pseudomonadota</taxon>
        <taxon>Alphaproteobacteria</taxon>
        <taxon>Maricaulales</taxon>
        <taxon>Maricaulaceae</taxon>
        <taxon>Marinicauda</taxon>
    </lineage>
</organism>
<dbReference type="Gene3D" id="3.20.20.80">
    <property type="entry name" value="Glycosidases"/>
    <property type="match status" value="1"/>
</dbReference>
<dbReference type="InterPro" id="IPR017853">
    <property type="entry name" value="GH"/>
</dbReference>
<reference evidence="1 2" key="1">
    <citation type="journal article" date="2013" name="Int. J. Syst. Evol. Microbiol.">
        <title>Marinicauda pacifica gen. nov., sp. nov., a prosthecate alphaproteobacterium of the family Hyphomonadaceae isolated from deep seawater.</title>
        <authorList>
            <person name="Zhang X.Y."/>
            <person name="Li G.W."/>
            <person name="Wang C.S."/>
            <person name="Zhang Y.J."/>
            <person name="Xu X.W."/>
            <person name="Li H."/>
            <person name="Liu A."/>
            <person name="Liu C."/>
            <person name="Xie B.B."/>
            <person name="Qin Q.L."/>
            <person name="Xu Z."/>
            <person name="Chen X.L."/>
            <person name="Zhou B.C."/>
            <person name="Zhang Y.Z."/>
        </authorList>
    </citation>
    <scope>NUCLEOTIDE SEQUENCE [LARGE SCALE GENOMIC DNA]</scope>
    <source>
        <strain evidence="1 2">P-1 km-3</strain>
    </source>
</reference>
<proteinExistence type="predicted"/>
<dbReference type="Proteomes" id="UP000305451">
    <property type="component" value="Unassembled WGS sequence"/>
</dbReference>
<evidence type="ECO:0008006" key="3">
    <source>
        <dbReference type="Google" id="ProtNLM"/>
    </source>
</evidence>
<dbReference type="SUPFAM" id="SSF51445">
    <property type="entry name" value="(Trans)glycosidases"/>
    <property type="match status" value="1"/>
</dbReference>
<gene>
    <name evidence="1" type="ORF">E5162_05250</name>
</gene>
<dbReference type="OrthoDB" id="9800955at2"/>
<dbReference type="RefSeq" id="WP_135943875.1">
    <property type="nucleotide sequence ID" value="NZ_BMEI01000001.1"/>
</dbReference>
<evidence type="ECO:0000313" key="2">
    <source>
        <dbReference type="Proteomes" id="UP000305451"/>
    </source>
</evidence>
<evidence type="ECO:0000313" key="1">
    <source>
        <dbReference type="EMBL" id="TGY94678.1"/>
    </source>
</evidence>
<protein>
    <recommendedName>
        <fullName evidence="3">Glycoside hydrolase family 5 domain-containing protein</fullName>
    </recommendedName>
</protein>
<dbReference type="EMBL" id="SRXV01000001">
    <property type="protein sequence ID" value="TGY94678.1"/>
    <property type="molecule type" value="Genomic_DNA"/>
</dbReference>
<keyword evidence="2" id="KW-1185">Reference proteome</keyword>
<sequence>MTGRRELLAGLAAGGISALLGAGISPALARPDGLRLGSSEEPASRRALWSVAGGPLLRGAVFAQRRVYPDLDGRDFLGSGPVGAPITDEALSGLREAGANLAVWSGPGPFSEAAPFAPDPAIVAEIETWLARCERQGLYTVLGFRTGPGRSAFAFHPEEVWYPRQLYDDSVWREARKQAAWVEMVDWAAERFGDAPALAGILAMVEPNDDWLGLPGRWDAMAERLAEGWRHPGVPLLLSPGGWADMAGADALRRRVGPDPVIVVHSYTPRDYTHQGQGDDVRWDGAELDLPRAAGDWACLEFGAVNAAPGQDDYLASRIAQFETAGASWAAFAWGNGWPAYEARENAMALRLSPPARTVLGEAFGANRVRP</sequence>
<dbReference type="InterPro" id="IPR006311">
    <property type="entry name" value="TAT_signal"/>
</dbReference>
<accession>A0A4S2HFR7</accession>
<comment type="caution">
    <text evidence="1">The sequence shown here is derived from an EMBL/GenBank/DDBJ whole genome shotgun (WGS) entry which is preliminary data.</text>
</comment>
<dbReference type="AlphaFoldDB" id="A0A4S2HFR7"/>
<name>A0A4S2HFR7_9PROT</name>
<dbReference type="PROSITE" id="PS51318">
    <property type="entry name" value="TAT"/>
    <property type="match status" value="1"/>
</dbReference>